<evidence type="ECO:0000313" key="7">
    <source>
        <dbReference type="Proteomes" id="UP000434957"/>
    </source>
</evidence>
<evidence type="ECO:0000313" key="8">
    <source>
        <dbReference type="Proteomes" id="UP000435112"/>
    </source>
</evidence>
<evidence type="ECO:0000313" key="5">
    <source>
        <dbReference type="EMBL" id="KAE9336537.1"/>
    </source>
</evidence>
<feature type="compositionally biased region" description="Basic residues" evidence="2">
    <location>
        <begin position="248"/>
        <end position="258"/>
    </location>
</feature>
<dbReference type="EMBL" id="QXFT01000751">
    <property type="protein sequence ID" value="KAE9336537.1"/>
    <property type="molecule type" value="Genomic_DNA"/>
</dbReference>
<dbReference type="Proteomes" id="UP000434957">
    <property type="component" value="Unassembled WGS sequence"/>
</dbReference>
<evidence type="ECO:0000313" key="4">
    <source>
        <dbReference type="EMBL" id="KAE9021324.1"/>
    </source>
</evidence>
<name>A0A6A3LYH6_9STRA</name>
<dbReference type="Proteomes" id="UP000429607">
    <property type="component" value="Unassembled WGS sequence"/>
</dbReference>
<dbReference type="AlphaFoldDB" id="A0A6A3LYH6"/>
<evidence type="ECO:0000313" key="6">
    <source>
        <dbReference type="Proteomes" id="UP000429607"/>
    </source>
</evidence>
<gene>
    <name evidence="4" type="ORF">PR001_g13398</name>
    <name evidence="3" type="ORF">PR002_g13991</name>
    <name evidence="5" type="ORF">PR003_g12453</name>
</gene>
<accession>A0A6A3LYH6</accession>
<dbReference type="Proteomes" id="UP000435112">
    <property type="component" value="Unassembled WGS sequence"/>
</dbReference>
<keyword evidence="1" id="KW-0175">Coiled coil</keyword>
<evidence type="ECO:0000256" key="1">
    <source>
        <dbReference type="SAM" id="Coils"/>
    </source>
</evidence>
<dbReference type="EMBL" id="QXFV01000914">
    <property type="protein sequence ID" value="KAE9021324.1"/>
    <property type="molecule type" value="Genomic_DNA"/>
</dbReference>
<dbReference type="OrthoDB" id="76910at2759"/>
<dbReference type="EMBL" id="QXFU01000952">
    <property type="protein sequence ID" value="KAE9015199.1"/>
    <property type="molecule type" value="Genomic_DNA"/>
</dbReference>
<sequence>MPLPLCTCSCSLHVVPQRSNLSSRSSVQSLSDPETNRNDFCIDSDECKDDDALAVSSPLYVDEYSDQDEVYSEEDTAAIEREEAESAIATLQLQVRALSKYKTNYELLCGQLGELNAQIGLQLQRHEADVAALQSSIADLQTDKITLEAQVSEAQQALEIQRDAAKQDREYSEHVHRQLGTAADLLKATENRLEQQEEHFAEEMERLRAQLDDERVDYQEAVKRVEREMEALRAHESDAREQEALRRRQEKSKHKKERMARAAKLRVVSEELEAQRATVRATKKQLAQVQADNDGLRKQLTNVKRDGAHLTDIIDSQRVEHESHADKLVQVKIAKKQLAKRVTGLTREVDQLQSELADAREELVQRNDELEACRIELKGIRTELRQATQGLDNAQKQVEAFQRAENERLTQAKAQEQKERTSQERRYRSEFIRMRELLADNQHRASESSKDVQKLRRELLGVQKLLHGCTEDHTPVAKPIDQWAEVMRSSAQVERSVIKGTIMDRVRAFEA</sequence>
<reference evidence="6 8" key="1">
    <citation type="submission" date="2018-09" db="EMBL/GenBank/DDBJ databases">
        <title>Genomic investigation of the strawberry pathogen Phytophthora fragariae indicates pathogenicity is determined by transcriptional variation in three key races.</title>
        <authorList>
            <person name="Adams T.M."/>
            <person name="Armitage A.D."/>
            <person name="Sobczyk M.K."/>
            <person name="Bates H.J."/>
            <person name="Dunwell J.M."/>
            <person name="Nellist C.F."/>
            <person name="Harrison R.J."/>
        </authorList>
    </citation>
    <scope>NUCLEOTIDE SEQUENCE [LARGE SCALE GENOMIC DNA]</scope>
    <source>
        <strain evidence="4 6">SCRP249</strain>
        <strain evidence="3 8">SCRP324</strain>
        <strain evidence="5 7">SCRP333</strain>
    </source>
</reference>
<organism evidence="4 6">
    <name type="scientific">Phytophthora rubi</name>
    <dbReference type="NCBI Taxonomy" id="129364"/>
    <lineage>
        <taxon>Eukaryota</taxon>
        <taxon>Sar</taxon>
        <taxon>Stramenopiles</taxon>
        <taxon>Oomycota</taxon>
        <taxon>Peronosporomycetes</taxon>
        <taxon>Peronosporales</taxon>
        <taxon>Peronosporaceae</taxon>
        <taxon>Phytophthora</taxon>
    </lineage>
</organism>
<evidence type="ECO:0000256" key="2">
    <source>
        <dbReference type="SAM" id="MobiDB-lite"/>
    </source>
</evidence>
<dbReference type="Gene3D" id="1.10.287.1490">
    <property type="match status" value="1"/>
</dbReference>
<feature type="compositionally biased region" description="Basic and acidic residues" evidence="2">
    <location>
        <begin position="233"/>
        <end position="247"/>
    </location>
</feature>
<proteinExistence type="predicted"/>
<comment type="caution">
    <text evidence="4">The sequence shown here is derived from an EMBL/GenBank/DDBJ whole genome shotgun (WGS) entry which is preliminary data.</text>
</comment>
<evidence type="ECO:0000313" key="3">
    <source>
        <dbReference type="EMBL" id="KAE9015199.1"/>
    </source>
</evidence>
<feature type="coiled-coil region" evidence="1">
    <location>
        <begin position="335"/>
        <end position="426"/>
    </location>
</feature>
<dbReference type="SUPFAM" id="SSF57997">
    <property type="entry name" value="Tropomyosin"/>
    <property type="match status" value="1"/>
</dbReference>
<feature type="region of interest" description="Disordered" evidence="2">
    <location>
        <begin position="233"/>
        <end position="258"/>
    </location>
</feature>
<keyword evidence="7" id="KW-1185">Reference proteome</keyword>
<protein>
    <submittedName>
        <fullName evidence="4">Uncharacterized protein</fullName>
    </submittedName>
</protein>